<dbReference type="Proteomes" id="UP000812270">
    <property type="component" value="Unassembled WGS sequence"/>
</dbReference>
<evidence type="ECO:0000313" key="4">
    <source>
        <dbReference type="EMBL" id="MBV4357131.1"/>
    </source>
</evidence>
<accession>A0A9E2S783</accession>
<protein>
    <submittedName>
        <fullName evidence="4">Gliding motility-associated ABC transporter substrate-binding protein GldG</fullName>
    </submittedName>
</protein>
<gene>
    <name evidence="4" type="primary">gldG</name>
    <name evidence="4" type="ORF">KTO63_08245</name>
</gene>
<dbReference type="EMBL" id="JAHSPG010000003">
    <property type="protein sequence ID" value="MBV4357131.1"/>
    <property type="molecule type" value="Genomic_DNA"/>
</dbReference>
<dbReference type="InterPro" id="IPR019863">
    <property type="entry name" value="Motility-assoc_ABC-rel_GldG"/>
</dbReference>
<evidence type="ECO:0000259" key="3">
    <source>
        <dbReference type="Pfam" id="PF23357"/>
    </source>
</evidence>
<feature type="transmembrane region" description="Helical" evidence="1">
    <location>
        <begin position="536"/>
        <end position="558"/>
    </location>
</feature>
<feature type="domain" description="ABC-type uncharacterised transport system" evidence="2">
    <location>
        <begin position="195"/>
        <end position="501"/>
    </location>
</feature>
<comment type="caution">
    <text evidence="4">The sequence shown here is derived from an EMBL/GenBank/DDBJ whole genome shotgun (WGS) entry which is preliminary data.</text>
</comment>
<keyword evidence="1" id="KW-0472">Membrane</keyword>
<dbReference type="NCBIfam" id="TIGR03521">
    <property type="entry name" value="GldG"/>
    <property type="match status" value="1"/>
</dbReference>
<feature type="domain" description="DUF7088" evidence="3">
    <location>
        <begin position="36"/>
        <end position="148"/>
    </location>
</feature>
<name>A0A9E2S783_9BACT</name>
<dbReference type="RefSeq" id="WP_217790748.1">
    <property type="nucleotide sequence ID" value="NZ_JAHSPG010000003.1"/>
</dbReference>
<keyword evidence="1" id="KW-0812">Transmembrane</keyword>
<evidence type="ECO:0000313" key="5">
    <source>
        <dbReference type="Proteomes" id="UP000812270"/>
    </source>
</evidence>
<keyword evidence="1" id="KW-1133">Transmembrane helix</keyword>
<reference evidence="4" key="1">
    <citation type="submission" date="2021-06" db="EMBL/GenBank/DDBJ databases">
        <authorList>
            <person name="Huq M.A."/>
        </authorList>
    </citation>
    <scope>NUCLEOTIDE SEQUENCE</scope>
    <source>
        <strain evidence="4">MAH-26</strain>
    </source>
</reference>
<dbReference type="AlphaFoldDB" id="A0A9E2S783"/>
<dbReference type="InterPro" id="IPR019196">
    <property type="entry name" value="ABC_transp_unknown"/>
</dbReference>
<proteinExistence type="predicted"/>
<dbReference type="Pfam" id="PF09822">
    <property type="entry name" value="ABC_transp_aux"/>
    <property type="match status" value="1"/>
</dbReference>
<dbReference type="InterPro" id="IPR055396">
    <property type="entry name" value="DUF7088"/>
</dbReference>
<keyword evidence="5" id="KW-1185">Reference proteome</keyword>
<sequence length="567" mass="63903">MKKLFNTKLWWLFLLIILLAITYIASAVHYRLDLTKEKRFTISQPTKKLIYGLEDKVSINVFLSGELPAGFKKLANSTKDLLQEFKEVSKRNIQYSFTKPGEGLGDSAQAQFQDSLRRLGLNPMNIHAQVKEGEGQEQRLVYPGALITYRGRAIAIDLLQGQSAVDGINSLNNAEALLEYKFARAIQKITQDSVPVVGYLSGNGEPLSYNVYGFIENTLKHDYVTRIFPIDSFPEIPSVFSALVIVKPTVPFTDVQKVKLDQYVMHGGKIMWLVDELYAEMDSLQRAQNDFIAFDRNLNIEDLLFKYGVRINPDLLQDLNADKIPSVVGSMGGKPQMELLPWPYFPLLTNYSNHPIAKNLDYVVSQFPNSIDTVKADGIKKTILLASSSNSRVLSTPAKVSFQSIQNEDDLKTFNKANVPVAVLLEGKFQSLFANRLTQPQKDAFAGPGAFANSSPDNKMIVIADGDIALNAVTQKEGPLPLGMNMFTQYQYANKDFLSNCLEYLTDNSGILEARSKDYTLRLLDKKKIESEKSKWQIINIVLPLLLVFIFGILYQYIRKRKYRTAE</sequence>
<evidence type="ECO:0000256" key="1">
    <source>
        <dbReference type="SAM" id="Phobius"/>
    </source>
</evidence>
<organism evidence="4 5">
    <name type="scientific">Pinibacter aurantiacus</name>
    <dbReference type="NCBI Taxonomy" id="2851599"/>
    <lineage>
        <taxon>Bacteria</taxon>
        <taxon>Pseudomonadati</taxon>
        <taxon>Bacteroidota</taxon>
        <taxon>Chitinophagia</taxon>
        <taxon>Chitinophagales</taxon>
        <taxon>Chitinophagaceae</taxon>
        <taxon>Pinibacter</taxon>
    </lineage>
</organism>
<dbReference type="Pfam" id="PF23357">
    <property type="entry name" value="DUF7088"/>
    <property type="match status" value="1"/>
</dbReference>
<evidence type="ECO:0000259" key="2">
    <source>
        <dbReference type="Pfam" id="PF09822"/>
    </source>
</evidence>